<feature type="domain" description="ABC transmembrane type-1" evidence="8">
    <location>
        <begin position="40"/>
        <end position="321"/>
    </location>
</feature>
<keyword evidence="5" id="KW-0175">Coiled coil</keyword>
<gene>
    <name evidence="9" type="ORF">MPLG2_2891</name>
</gene>
<dbReference type="Pfam" id="PF00664">
    <property type="entry name" value="ABC_membrane"/>
    <property type="match status" value="1"/>
</dbReference>
<dbReference type="Pfam" id="PF00005">
    <property type="entry name" value="ABC_tran"/>
    <property type="match status" value="1"/>
</dbReference>
<name>A0A2N9JK35_9ACTN</name>
<evidence type="ECO:0000256" key="1">
    <source>
        <dbReference type="ARBA" id="ARBA00004651"/>
    </source>
</evidence>
<feature type="transmembrane region" description="Helical" evidence="6">
    <location>
        <begin position="79"/>
        <end position="101"/>
    </location>
</feature>
<proteinExistence type="predicted"/>
<dbReference type="PROSITE" id="PS50929">
    <property type="entry name" value="ABC_TM1F"/>
    <property type="match status" value="1"/>
</dbReference>
<evidence type="ECO:0000313" key="10">
    <source>
        <dbReference type="Proteomes" id="UP000238164"/>
    </source>
</evidence>
<keyword evidence="10" id="KW-1185">Reference proteome</keyword>
<feature type="transmembrane region" description="Helical" evidence="6">
    <location>
        <begin position="38"/>
        <end position="59"/>
    </location>
</feature>
<comment type="subcellular location">
    <subcellularLocation>
        <location evidence="1">Cell membrane</location>
        <topology evidence="1">Multi-pass membrane protein</topology>
    </subcellularLocation>
</comment>
<evidence type="ECO:0000256" key="3">
    <source>
        <dbReference type="ARBA" id="ARBA00022989"/>
    </source>
</evidence>
<dbReference type="RefSeq" id="WP_105186544.1">
    <property type="nucleotide sequence ID" value="NZ_BAAAGO010000008.1"/>
</dbReference>
<dbReference type="InterPro" id="IPR017871">
    <property type="entry name" value="ABC_transporter-like_CS"/>
</dbReference>
<dbReference type="Proteomes" id="UP000238164">
    <property type="component" value="Chromosome 1"/>
</dbReference>
<dbReference type="OrthoDB" id="4966664at2"/>
<dbReference type="CDD" id="cd07346">
    <property type="entry name" value="ABC_6TM_exporters"/>
    <property type="match status" value="1"/>
</dbReference>
<dbReference type="GO" id="GO:0005886">
    <property type="term" value="C:plasma membrane"/>
    <property type="evidence" value="ECO:0007669"/>
    <property type="project" value="UniProtKB-SubCell"/>
</dbReference>
<feature type="coiled-coil region" evidence="5">
    <location>
        <begin position="405"/>
        <end position="432"/>
    </location>
</feature>
<evidence type="ECO:0000259" key="7">
    <source>
        <dbReference type="PROSITE" id="PS50893"/>
    </source>
</evidence>
<dbReference type="GO" id="GO:0005524">
    <property type="term" value="F:ATP binding"/>
    <property type="evidence" value="ECO:0007669"/>
    <property type="project" value="InterPro"/>
</dbReference>
<evidence type="ECO:0000259" key="8">
    <source>
        <dbReference type="PROSITE" id="PS50929"/>
    </source>
</evidence>
<protein>
    <submittedName>
        <fullName evidence="9">ABC transporter</fullName>
    </submittedName>
</protein>
<dbReference type="InterPro" id="IPR003439">
    <property type="entry name" value="ABC_transporter-like_ATP-bd"/>
</dbReference>
<dbReference type="KEGG" id="mgg:MPLG2_2891"/>
<dbReference type="InterPro" id="IPR011527">
    <property type="entry name" value="ABC1_TM_dom"/>
</dbReference>
<reference evidence="9 10" key="1">
    <citation type="submission" date="2018-02" db="EMBL/GenBank/DDBJ databases">
        <authorList>
            <person name="Cohen D.B."/>
            <person name="Kent A.D."/>
        </authorList>
    </citation>
    <scope>NUCLEOTIDE SEQUENCE [LARGE SCALE GENOMIC DNA]</scope>
    <source>
        <strain evidence="9">1</strain>
    </source>
</reference>
<keyword evidence="2 6" id="KW-0812">Transmembrane</keyword>
<evidence type="ECO:0000256" key="2">
    <source>
        <dbReference type="ARBA" id="ARBA00022692"/>
    </source>
</evidence>
<dbReference type="PROSITE" id="PS00211">
    <property type="entry name" value="ABC_TRANSPORTER_1"/>
    <property type="match status" value="1"/>
</dbReference>
<dbReference type="PANTHER" id="PTHR43394">
    <property type="entry name" value="ATP-DEPENDENT PERMEASE MDL1, MITOCHONDRIAL"/>
    <property type="match status" value="1"/>
</dbReference>
<feature type="transmembrane region" description="Helical" evidence="6">
    <location>
        <begin position="257"/>
        <end position="280"/>
    </location>
</feature>
<evidence type="ECO:0000313" key="9">
    <source>
        <dbReference type="EMBL" id="SPD87921.1"/>
    </source>
</evidence>
<feature type="transmembrane region" description="Helical" evidence="6">
    <location>
        <begin position="153"/>
        <end position="172"/>
    </location>
</feature>
<dbReference type="InterPro" id="IPR027417">
    <property type="entry name" value="P-loop_NTPase"/>
</dbReference>
<dbReference type="PROSITE" id="PS50893">
    <property type="entry name" value="ABC_TRANSPORTER_2"/>
    <property type="match status" value="1"/>
</dbReference>
<feature type="domain" description="ABC transporter" evidence="7">
    <location>
        <begin position="337"/>
        <end position="614"/>
    </location>
</feature>
<sequence>MHDFPPRIDAYTRAETARPDTRSPARFLLWTLRVQSDVLAAFAAASLAWFLPSALSPFLLGRTIDAGILVGDWGATALWASLLTVVILIGAASGIVMHTYAVRGWLISLYGTQKLVTRKSVQLGHVLNRRMPTGEVLSISSSDSDIFGATFEVVARAIGALGAFAVVAALMLSTSGPLGLVVLLVAPIMVAAATPVLRPLNRAQTAERTQNGELTSMAADIVAGLRILRGIGGEKTFGDNYATQSQRVRRLGVTAGTWQAVVETLSVLLSGLLLVILVWLGSHEMMAGRLTLGQLISFVGYAIFMVWPLQTMFEVAQKWVRGLVSARKTIALLNAELPWVDGSRDVSPRPRLVDERSGVSVEPGEFLVVVSTDPDESAALADRLGRYLPTDTGRHFDESEEDDDLKGRAARLARAEKERRRAEAARLDAETATAPWGVTADGLDYQHYRMASLRERVLVSDAGSQLFAGTFQQAVDPLGVHSREQAEGALWTAAAEDVFDGLPHGWASRVDEKGRGLSGGQRQRVVLARALLADPEVLVLVEPTSAVDAHTEEAIAGRLADHRRGRTTVVMTGSPLLVHRADRVAFLADGRLQASGTHEYLIRNHPGYRAVINRGMEDDDEH</sequence>
<dbReference type="AlphaFoldDB" id="A0A2N9JK35"/>
<dbReference type="Gene3D" id="3.40.50.300">
    <property type="entry name" value="P-loop containing nucleotide triphosphate hydrolases"/>
    <property type="match status" value="1"/>
</dbReference>
<feature type="transmembrane region" description="Helical" evidence="6">
    <location>
        <begin position="178"/>
        <end position="197"/>
    </location>
</feature>
<organism evidence="9 10">
    <name type="scientific">Micropruina glycogenica</name>
    <dbReference type="NCBI Taxonomy" id="75385"/>
    <lineage>
        <taxon>Bacteria</taxon>
        <taxon>Bacillati</taxon>
        <taxon>Actinomycetota</taxon>
        <taxon>Actinomycetes</taxon>
        <taxon>Propionibacteriales</taxon>
        <taxon>Nocardioidaceae</taxon>
        <taxon>Micropruina</taxon>
    </lineage>
</organism>
<dbReference type="InterPro" id="IPR036640">
    <property type="entry name" value="ABC1_TM_sf"/>
</dbReference>
<dbReference type="EMBL" id="LT985188">
    <property type="protein sequence ID" value="SPD87921.1"/>
    <property type="molecule type" value="Genomic_DNA"/>
</dbReference>
<dbReference type="SUPFAM" id="SSF90123">
    <property type="entry name" value="ABC transporter transmembrane region"/>
    <property type="match status" value="1"/>
</dbReference>
<feature type="transmembrane region" description="Helical" evidence="6">
    <location>
        <begin position="292"/>
        <end position="309"/>
    </location>
</feature>
<evidence type="ECO:0000256" key="5">
    <source>
        <dbReference type="SAM" id="Coils"/>
    </source>
</evidence>
<dbReference type="PANTHER" id="PTHR43394:SF1">
    <property type="entry name" value="ATP-BINDING CASSETTE SUB-FAMILY B MEMBER 10, MITOCHONDRIAL"/>
    <property type="match status" value="1"/>
</dbReference>
<accession>A0A2N9JK35</accession>
<dbReference type="GO" id="GO:0016887">
    <property type="term" value="F:ATP hydrolysis activity"/>
    <property type="evidence" value="ECO:0007669"/>
    <property type="project" value="InterPro"/>
</dbReference>
<dbReference type="Gene3D" id="1.20.1560.10">
    <property type="entry name" value="ABC transporter type 1, transmembrane domain"/>
    <property type="match status" value="1"/>
</dbReference>
<evidence type="ECO:0000256" key="6">
    <source>
        <dbReference type="SAM" id="Phobius"/>
    </source>
</evidence>
<keyword evidence="3 6" id="KW-1133">Transmembrane helix</keyword>
<keyword evidence="4 6" id="KW-0472">Membrane</keyword>
<evidence type="ECO:0000256" key="4">
    <source>
        <dbReference type="ARBA" id="ARBA00023136"/>
    </source>
</evidence>
<dbReference type="GO" id="GO:0015421">
    <property type="term" value="F:ABC-type oligopeptide transporter activity"/>
    <property type="evidence" value="ECO:0007669"/>
    <property type="project" value="TreeGrafter"/>
</dbReference>
<dbReference type="InterPro" id="IPR039421">
    <property type="entry name" value="Type_1_exporter"/>
</dbReference>
<dbReference type="SUPFAM" id="SSF52540">
    <property type="entry name" value="P-loop containing nucleoside triphosphate hydrolases"/>
    <property type="match status" value="1"/>
</dbReference>